<evidence type="ECO:0000313" key="3">
    <source>
        <dbReference type="EMBL" id="MBB4064734.1"/>
    </source>
</evidence>
<evidence type="ECO:0000259" key="2">
    <source>
        <dbReference type="Pfam" id="PF20441"/>
    </source>
</evidence>
<dbReference type="InterPro" id="IPR046461">
    <property type="entry name" value="TerL_ATPase"/>
</dbReference>
<sequence>MMMARRPDWIFDGSEIEDTFGDGERAVDFIRRLKHPKSPHLNKEFDLPFFWERIIRRIYGPRHPDGRRKVRTVFCLLPRGARKTTMGAALSLLHTFGHERTPAGQAMVGASAEEQAKIAFDEALAIAEATPWLDKVARPTASELLIEHPKSKATFRALSSDGKAKLGTTPSFVLADELIVWRNRELWKALRTGLAKTPGTLMVIITQAGRGQDNLAFEVLEYARKVADGEVKDPGFLPVLFEADQHADWRDEDLWHFVNPGLSEGFPDLEGLRQFAREAEERPSERDDFRQYHLNVWLDYSASPFVEMAVYDEGADHVNLDDLRGEPCWIAVDMGLTTDLTAVVACWRDGDDGFQVYAWFFVPADNLRGRAERDGVPYPLWAQQGFIIPTPGNVTDYRVVTDHIRGLCDQFDVQEIAFDPAYAQAVMGPLTDDGFPTATMRQGWVTMGPAIKELERAILGRSFRHGGNPVLRWNFSNVVVENDKAGNKSFHKGKSKDRIDGAVATAMAVARCAAADVGRSAYASDDFSEEMGWF</sequence>
<organism evidence="3 4">
    <name type="scientific">Gellertiella hungarica</name>
    <dbReference type="NCBI Taxonomy" id="1572859"/>
    <lineage>
        <taxon>Bacteria</taxon>
        <taxon>Pseudomonadati</taxon>
        <taxon>Pseudomonadota</taxon>
        <taxon>Alphaproteobacteria</taxon>
        <taxon>Hyphomicrobiales</taxon>
        <taxon>Rhizobiaceae</taxon>
        <taxon>Gellertiella</taxon>
    </lineage>
</organism>
<dbReference type="GO" id="GO:0004519">
    <property type="term" value="F:endonuclease activity"/>
    <property type="evidence" value="ECO:0007669"/>
    <property type="project" value="InterPro"/>
</dbReference>
<dbReference type="AlphaFoldDB" id="A0A7W6NKP2"/>
<dbReference type="PANTHER" id="PTHR41287:SF1">
    <property type="entry name" value="PROTEIN YMFN"/>
    <property type="match status" value="1"/>
</dbReference>
<name>A0A7W6NKP2_9HYPH</name>
<dbReference type="PANTHER" id="PTHR41287">
    <property type="match status" value="1"/>
</dbReference>
<keyword evidence="4" id="KW-1185">Reference proteome</keyword>
<feature type="domain" description="Terminase large subunit-like endonuclease" evidence="2">
    <location>
        <begin position="231"/>
        <end position="514"/>
    </location>
</feature>
<protein>
    <submittedName>
        <fullName evidence="3">Phage terminase large subunit-like protein</fullName>
    </submittedName>
</protein>
<feature type="domain" description="Terminase large subunit-like ATPase" evidence="1">
    <location>
        <begin position="55"/>
        <end position="224"/>
    </location>
</feature>
<reference evidence="3 4" key="1">
    <citation type="submission" date="2020-08" db="EMBL/GenBank/DDBJ databases">
        <title>Genomic Encyclopedia of Type Strains, Phase IV (KMG-IV): sequencing the most valuable type-strain genomes for metagenomic binning, comparative biology and taxonomic classification.</title>
        <authorList>
            <person name="Goeker M."/>
        </authorList>
    </citation>
    <scope>NUCLEOTIDE SEQUENCE [LARGE SCALE GENOMIC DNA]</scope>
    <source>
        <strain evidence="3 4">DSM 29853</strain>
    </source>
</reference>
<dbReference type="InterPro" id="IPR046462">
    <property type="entry name" value="TerL_nuclease"/>
</dbReference>
<comment type="caution">
    <text evidence="3">The sequence shown here is derived from an EMBL/GenBank/DDBJ whole genome shotgun (WGS) entry which is preliminary data.</text>
</comment>
<accession>A0A7W6NKP2</accession>
<dbReference type="EMBL" id="JACIEZ010000003">
    <property type="protein sequence ID" value="MBB4064734.1"/>
    <property type="molecule type" value="Genomic_DNA"/>
</dbReference>
<dbReference type="RefSeq" id="WP_183365989.1">
    <property type="nucleotide sequence ID" value="NZ_JACIEZ010000003.1"/>
</dbReference>
<proteinExistence type="predicted"/>
<dbReference type="InterPro" id="IPR005021">
    <property type="entry name" value="Terminase_largesu-like"/>
</dbReference>
<dbReference type="Pfam" id="PF20441">
    <property type="entry name" value="TerL_nuclease"/>
    <property type="match status" value="1"/>
</dbReference>
<gene>
    <name evidence="3" type="ORF">GGR23_001921</name>
</gene>
<dbReference type="Gene3D" id="3.40.50.300">
    <property type="entry name" value="P-loop containing nucleotide triphosphate hydrolases"/>
    <property type="match status" value="1"/>
</dbReference>
<dbReference type="InterPro" id="IPR027417">
    <property type="entry name" value="P-loop_NTPase"/>
</dbReference>
<dbReference type="Pfam" id="PF03354">
    <property type="entry name" value="TerL_ATPase"/>
    <property type="match status" value="1"/>
</dbReference>
<dbReference type="Gene3D" id="3.30.420.240">
    <property type="match status" value="1"/>
</dbReference>
<evidence type="ECO:0000259" key="1">
    <source>
        <dbReference type="Pfam" id="PF03354"/>
    </source>
</evidence>
<evidence type="ECO:0000313" key="4">
    <source>
        <dbReference type="Proteomes" id="UP000528286"/>
    </source>
</evidence>
<dbReference type="Proteomes" id="UP000528286">
    <property type="component" value="Unassembled WGS sequence"/>
</dbReference>